<feature type="domain" description="Tryptophan synthase beta chain-like PALP" evidence="6">
    <location>
        <begin position="23"/>
        <end position="294"/>
    </location>
</feature>
<dbReference type="Proteomes" id="UP000249542">
    <property type="component" value="Unassembled WGS sequence"/>
</dbReference>
<dbReference type="SUPFAM" id="SSF53686">
    <property type="entry name" value="Tryptophan synthase beta subunit-like PLP-dependent enzymes"/>
    <property type="match status" value="1"/>
</dbReference>
<dbReference type="RefSeq" id="WP_111540502.1">
    <property type="nucleotide sequence ID" value="NZ_QKYV01000003.1"/>
</dbReference>
<evidence type="ECO:0000259" key="6">
    <source>
        <dbReference type="Pfam" id="PF00291"/>
    </source>
</evidence>
<dbReference type="AlphaFoldDB" id="A0A2W7I8U8"/>
<evidence type="ECO:0000256" key="3">
    <source>
        <dbReference type="ARBA" id="ARBA00022898"/>
    </source>
</evidence>
<comment type="similarity">
    <text evidence="2">Belongs to the ACC deaminase/D-cysteine desulfhydrase family.</text>
</comment>
<evidence type="ECO:0000313" key="7">
    <source>
        <dbReference type="EMBL" id="PZW41495.1"/>
    </source>
</evidence>
<dbReference type="InterPro" id="IPR001926">
    <property type="entry name" value="TrpB-like_PALP"/>
</dbReference>
<reference evidence="7 8" key="1">
    <citation type="submission" date="2018-06" db="EMBL/GenBank/DDBJ databases">
        <title>Genomic Encyclopedia of Archaeal and Bacterial Type Strains, Phase II (KMG-II): from individual species to whole genera.</title>
        <authorList>
            <person name="Goeker M."/>
        </authorList>
    </citation>
    <scope>NUCLEOTIDE SEQUENCE [LARGE SCALE GENOMIC DNA]</scope>
    <source>
        <strain evidence="7 8">DSM 15361</strain>
    </source>
</reference>
<feature type="modified residue" description="N6-(pyridoxal phosphate)lysine" evidence="5">
    <location>
        <position position="46"/>
    </location>
</feature>
<evidence type="ECO:0000256" key="5">
    <source>
        <dbReference type="PIRSR" id="PIRSR006278-2"/>
    </source>
</evidence>
<keyword evidence="3 5" id="KW-0663">Pyridoxal phosphate</keyword>
<keyword evidence="8" id="KW-1185">Reference proteome</keyword>
<dbReference type="InterPro" id="IPR036052">
    <property type="entry name" value="TrpB-like_PALP_sf"/>
</dbReference>
<comment type="caution">
    <text evidence="7">The sequence shown here is derived from an EMBL/GenBank/DDBJ whole genome shotgun (WGS) entry which is preliminary data.</text>
</comment>
<evidence type="ECO:0000256" key="1">
    <source>
        <dbReference type="ARBA" id="ARBA00001933"/>
    </source>
</evidence>
<dbReference type="PIRSF" id="PIRSF006278">
    <property type="entry name" value="ACCD_DCysDesulf"/>
    <property type="match status" value="1"/>
</dbReference>
<dbReference type="Gene3D" id="3.40.50.1100">
    <property type="match status" value="2"/>
</dbReference>
<evidence type="ECO:0000256" key="2">
    <source>
        <dbReference type="ARBA" id="ARBA00008639"/>
    </source>
</evidence>
<accession>A0A2W7I8U8</accession>
<dbReference type="Pfam" id="PF00291">
    <property type="entry name" value="PALP"/>
    <property type="match status" value="1"/>
</dbReference>
<gene>
    <name evidence="7" type="ORF">LX95_01173</name>
</gene>
<dbReference type="GO" id="GO:0019148">
    <property type="term" value="F:D-cysteine desulfhydrase activity"/>
    <property type="evidence" value="ECO:0007669"/>
    <property type="project" value="TreeGrafter"/>
</dbReference>
<feature type="active site" description="Nucleophile" evidence="4">
    <location>
        <position position="73"/>
    </location>
</feature>
<evidence type="ECO:0000313" key="8">
    <source>
        <dbReference type="Proteomes" id="UP000249542"/>
    </source>
</evidence>
<organism evidence="7 8">
    <name type="scientific">Mesonia algae</name>
    <dbReference type="NCBI Taxonomy" id="213248"/>
    <lineage>
        <taxon>Bacteria</taxon>
        <taxon>Pseudomonadati</taxon>
        <taxon>Bacteroidota</taxon>
        <taxon>Flavobacteriia</taxon>
        <taxon>Flavobacteriales</taxon>
        <taxon>Flavobacteriaceae</taxon>
        <taxon>Mesonia</taxon>
    </lineage>
</organism>
<dbReference type="InterPro" id="IPR027278">
    <property type="entry name" value="ACCD_DCysDesulf"/>
</dbReference>
<name>A0A2W7I8U8_9FLAO</name>
<dbReference type="EMBL" id="QKYV01000003">
    <property type="protein sequence ID" value="PZW41495.1"/>
    <property type="molecule type" value="Genomic_DNA"/>
</dbReference>
<dbReference type="PANTHER" id="PTHR43780">
    <property type="entry name" value="1-AMINOCYCLOPROPANE-1-CARBOXYLATE DEAMINASE-RELATED"/>
    <property type="match status" value="1"/>
</dbReference>
<comment type="cofactor">
    <cofactor evidence="1">
        <name>pyridoxal 5'-phosphate</name>
        <dbReference type="ChEBI" id="CHEBI:597326"/>
    </cofactor>
</comment>
<proteinExistence type="inferred from homology"/>
<sequence length="316" mass="35411">MIVFLKKKVSLSKSVSSSNQYVTQLNGIDLYLKREDLLHPLVSGNKFRKLKYNLQQAKEQNKKTILTFGGAFSNHILATSAAAKLNNLNSIGIIRGEELGGENLEKTLSQNETLRNAKAMGMQLHFIDRESYRDKENTLFIERLKNKFGDFYLVPEGGTNNFAIKGCEEILTKEDDNFDVICCPVGTGGTIAGIINSSSNHQKILGFSTLKGDFLKEEVASHVKKNNWEIIIDYHFGGYAKVDKGLIDFMNKFKSEYNVLLDPIYTGKMMYGILDMIEKGEFSKNTRILAIHTGGLQGISGINKKLVRKNLPQIIS</sequence>
<protein>
    <submittedName>
        <fullName evidence="7">1-aminocyclopropane-1-carboxylate deaminase</fullName>
    </submittedName>
</protein>
<evidence type="ECO:0000256" key="4">
    <source>
        <dbReference type="PIRSR" id="PIRSR006278-1"/>
    </source>
</evidence>
<dbReference type="PANTHER" id="PTHR43780:SF2">
    <property type="entry name" value="1-AMINOCYCLOPROPANE-1-CARBOXYLATE DEAMINASE-RELATED"/>
    <property type="match status" value="1"/>
</dbReference>